<proteinExistence type="inferred from homology"/>
<dbReference type="GO" id="GO:0016757">
    <property type="term" value="F:glycosyltransferase activity"/>
    <property type="evidence" value="ECO:0007669"/>
    <property type="project" value="UniProtKB-KW"/>
</dbReference>
<dbReference type="CDD" id="cd04186">
    <property type="entry name" value="GT_2_like_c"/>
    <property type="match status" value="1"/>
</dbReference>
<dbReference type="PANTHER" id="PTHR43179">
    <property type="entry name" value="RHAMNOSYLTRANSFERASE WBBL"/>
    <property type="match status" value="1"/>
</dbReference>
<protein>
    <recommendedName>
        <fullName evidence="4">Glycosyltransferase 2-like domain-containing protein</fullName>
    </recommendedName>
</protein>
<evidence type="ECO:0000313" key="6">
    <source>
        <dbReference type="Proteomes" id="UP000249547"/>
    </source>
</evidence>
<dbReference type="PANTHER" id="PTHR43179:SF12">
    <property type="entry name" value="GALACTOFURANOSYLTRANSFERASE GLFT2"/>
    <property type="match status" value="1"/>
</dbReference>
<name>A0A327Q8X8_9BACT</name>
<dbReference type="Pfam" id="PF00535">
    <property type="entry name" value="Glycos_transf_2"/>
    <property type="match status" value="1"/>
</dbReference>
<comment type="similarity">
    <text evidence="1">Belongs to the glycosyltransferase 2 family.</text>
</comment>
<dbReference type="Gene3D" id="3.90.550.10">
    <property type="entry name" value="Spore Coat Polysaccharide Biosynthesis Protein SpsA, Chain A"/>
    <property type="match status" value="1"/>
</dbReference>
<comment type="caution">
    <text evidence="5">The sequence shown here is derived from an EMBL/GenBank/DDBJ whole genome shotgun (WGS) entry which is preliminary data.</text>
</comment>
<keyword evidence="2" id="KW-0328">Glycosyltransferase</keyword>
<dbReference type="AlphaFoldDB" id="A0A327Q8X8"/>
<organism evidence="5 6">
    <name type="scientific">Chitinophaga skermanii</name>
    <dbReference type="NCBI Taxonomy" id="331697"/>
    <lineage>
        <taxon>Bacteria</taxon>
        <taxon>Pseudomonadati</taxon>
        <taxon>Bacteroidota</taxon>
        <taxon>Chitinophagia</taxon>
        <taxon>Chitinophagales</taxon>
        <taxon>Chitinophagaceae</taxon>
        <taxon>Chitinophaga</taxon>
    </lineage>
</organism>
<evidence type="ECO:0000313" key="5">
    <source>
        <dbReference type="EMBL" id="RAJ00344.1"/>
    </source>
</evidence>
<dbReference type="Proteomes" id="UP000249547">
    <property type="component" value="Unassembled WGS sequence"/>
</dbReference>
<dbReference type="EMBL" id="QLLL01000008">
    <property type="protein sequence ID" value="RAJ00344.1"/>
    <property type="molecule type" value="Genomic_DNA"/>
</dbReference>
<evidence type="ECO:0000256" key="1">
    <source>
        <dbReference type="ARBA" id="ARBA00006739"/>
    </source>
</evidence>
<sequence>MIENIRALCCIFATQKVIRKAQKLDHLTQLPSVAVVILNWNGKSFLERFLPSVCASTYQNLQIILADNASSDDSVAYTAAHYPQISIIRNPSNNGFAGGYNEALQHVKADIYVLLNQDVEVEPGWIEPVIELMAADTSIAACQPKLRAYHDRKSFEYAGAAGGWMDILGYTFCRGRILHTTEVDHGQYNDAQYIFWATGAALFIRSEAFHGVNGFDPYFFAHMEEVDLCWRLQRKGLRVAYCPGSVVYHVGGGSLPQGNPRKLYLNFRNNLIMLKKNLHPSEQWIVFSQRVFLDLLAAAKSLASGKPKDMVAIFKAYRDYFRWKKIRHTLPKDTLPQVRLFALEGVFHGIMIWRYYFLQRKKFSLLEGKGGHAPQRTKK</sequence>
<keyword evidence="3" id="KW-0808">Transferase</keyword>
<keyword evidence="6" id="KW-1185">Reference proteome</keyword>
<dbReference type="SUPFAM" id="SSF53448">
    <property type="entry name" value="Nucleotide-diphospho-sugar transferases"/>
    <property type="match status" value="1"/>
</dbReference>
<reference evidence="5 6" key="1">
    <citation type="submission" date="2018-06" db="EMBL/GenBank/DDBJ databases">
        <title>Genomic Encyclopedia of Archaeal and Bacterial Type Strains, Phase II (KMG-II): from individual species to whole genera.</title>
        <authorList>
            <person name="Goeker M."/>
        </authorList>
    </citation>
    <scope>NUCLEOTIDE SEQUENCE [LARGE SCALE GENOMIC DNA]</scope>
    <source>
        <strain evidence="5 6">DSM 23857</strain>
    </source>
</reference>
<dbReference type="InterPro" id="IPR001173">
    <property type="entry name" value="Glyco_trans_2-like"/>
</dbReference>
<gene>
    <name evidence="5" type="ORF">LX64_04047</name>
</gene>
<feature type="domain" description="Glycosyltransferase 2-like" evidence="4">
    <location>
        <begin position="35"/>
        <end position="147"/>
    </location>
</feature>
<evidence type="ECO:0000256" key="3">
    <source>
        <dbReference type="ARBA" id="ARBA00022679"/>
    </source>
</evidence>
<evidence type="ECO:0000256" key="2">
    <source>
        <dbReference type="ARBA" id="ARBA00022676"/>
    </source>
</evidence>
<dbReference type="InterPro" id="IPR029044">
    <property type="entry name" value="Nucleotide-diphossugar_trans"/>
</dbReference>
<evidence type="ECO:0000259" key="4">
    <source>
        <dbReference type="Pfam" id="PF00535"/>
    </source>
</evidence>
<accession>A0A327Q8X8</accession>